<dbReference type="EMBL" id="RQXX01000001">
    <property type="protein sequence ID" value="RVV99726.1"/>
    <property type="molecule type" value="Genomic_DNA"/>
</dbReference>
<feature type="transmembrane region" description="Helical" evidence="5">
    <location>
        <begin position="126"/>
        <end position="151"/>
    </location>
</feature>
<evidence type="ECO:0000313" key="6">
    <source>
        <dbReference type="EMBL" id="RVV99726.1"/>
    </source>
</evidence>
<keyword evidence="7" id="KW-1185">Reference proteome</keyword>
<comment type="subcellular location">
    <subcellularLocation>
        <location evidence="1">Membrane</location>
        <topology evidence="1">Multi-pass membrane protein</topology>
    </subcellularLocation>
</comment>
<organism evidence="6 7">
    <name type="scientific">Mesobaculum littorinae</name>
    <dbReference type="NCBI Taxonomy" id="2486419"/>
    <lineage>
        <taxon>Bacteria</taxon>
        <taxon>Pseudomonadati</taxon>
        <taxon>Pseudomonadota</taxon>
        <taxon>Alphaproteobacteria</taxon>
        <taxon>Rhodobacterales</taxon>
        <taxon>Roseobacteraceae</taxon>
        <taxon>Mesobaculum</taxon>
    </lineage>
</organism>
<name>A0A438AMF2_9RHOB</name>
<sequence>MISSLSPRRLMLIAALGSALLLGGAFVFQAFGYAPCKLCLWQRWPHAAAILLGVIAVFRPLRAVAWLGAGAALLTAGFGIYHTGVERGWWEGPSSCTGNGAGVGGLSGADLLSTDGPSNIVMCDEVAWAFAGLSMASWNAVLSLVLALIWVRAATRPARRPG</sequence>
<evidence type="ECO:0000256" key="5">
    <source>
        <dbReference type="SAM" id="Phobius"/>
    </source>
</evidence>
<keyword evidence="4 5" id="KW-0472">Membrane</keyword>
<dbReference type="InterPro" id="IPR003752">
    <property type="entry name" value="DiS_bond_form_DsbB/BdbC"/>
</dbReference>
<gene>
    <name evidence="6" type="ORF">EKE94_03340</name>
</gene>
<dbReference type="InterPro" id="IPR023380">
    <property type="entry name" value="DsbB-like_sf"/>
</dbReference>
<dbReference type="GO" id="GO:0006457">
    <property type="term" value="P:protein folding"/>
    <property type="evidence" value="ECO:0007669"/>
    <property type="project" value="InterPro"/>
</dbReference>
<proteinExistence type="predicted"/>
<comment type="caution">
    <text evidence="6">The sequence shown here is derived from an EMBL/GenBank/DDBJ whole genome shotgun (WGS) entry which is preliminary data.</text>
</comment>
<evidence type="ECO:0000256" key="1">
    <source>
        <dbReference type="ARBA" id="ARBA00004141"/>
    </source>
</evidence>
<feature type="transmembrane region" description="Helical" evidence="5">
    <location>
        <begin position="65"/>
        <end position="84"/>
    </location>
</feature>
<dbReference type="Gene3D" id="1.20.1550.10">
    <property type="entry name" value="DsbB-like"/>
    <property type="match status" value="1"/>
</dbReference>
<evidence type="ECO:0000256" key="4">
    <source>
        <dbReference type="ARBA" id="ARBA00023136"/>
    </source>
</evidence>
<dbReference type="GO" id="GO:0016020">
    <property type="term" value="C:membrane"/>
    <property type="evidence" value="ECO:0007669"/>
    <property type="project" value="UniProtKB-SubCell"/>
</dbReference>
<dbReference type="AlphaFoldDB" id="A0A438AMF2"/>
<evidence type="ECO:0000256" key="2">
    <source>
        <dbReference type="ARBA" id="ARBA00022692"/>
    </source>
</evidence>
<protein>
    <submittedName>
        <fullName evidence="6">Disulfide bond formation protein B</fullName>
    </submittedName>
</protein>
<keyword evidence="3 5" id="KW-1133">Transmembrane helix</keyword>
<dbReference type="GO" id="GO:0015035">
    <property type="term" value="F:protein-disulfide reductase activity"/>
    <property type="evidence" value="ECO:0007669"/>
    <property type="project" value="InterPro"/>
</dbReference>
<evidence type="ECO:0000313" key="7">
    <source>
        <dbReference type="Proteomes" id="UP000285908"/>
    </source>
</evidence>
<dbReference type="PIRSF" id="PIRSF033913">
    <property type="entry name" value="S-S_format_DsbB"/>
    <property type="match status" value="1"/>
</dbReference>
<dbReference type="OrthoDB" id="9808637at2"/>
<dbReference type="RefSeq" id="WP_127905168.1">
    <property type="nucleotide sequence ID" value="NZ_RQXX01000001.1"/>
</dbReference>
<dbReference type="Proteomes" id="UP000285908">
    <property type="component" value="Unassembled WGS sequence"/>
</dbReference>
<keyword evidence="2 5" id="KW-0812">Transmembrane</keyword>
<reference evidence="6 7" key="1">
    <citation type="submission" date="2018-11" db="EMBL/GenBank/DDBJ databases">
        <title>Mesobaculum littorinae gen. nov., sp. nov., isolated from Littorina scabra that represents a novel genus of the order Rhodobacteraceae.</title>
        <authorList>
            <person name="Li F."/>
        </authorList>
    </citation>
    <scope>NUCLEOTIDE SEQUENCE [LARGE SCALE GENOMIC DNA]</scope>
    <source>
        <strain evidence="6 7">M0103</strain>
    </source>
</reference>
<dbReference type="Pfam" id="PF02600">
    <property type="entry name" value="DsbB"/>
    <property type="match status" value="1"/>
</dbReference>
<evidence type="ECO:0000256" key="3">
    <source>
        <dbReference type="ARBA" id="ARBA00022989"/>
    </source>
</evidence>
<dbReference type="InterPro" id="IPR024199">
    <property type="entry name" value="Uncharacterised_DsbB"/>
</dbReference>
<feature type="transmembrane region" description="Helical" evidence="5">
    <location>
        <begin position="40"/>
        <end position="58"/>
    </location>
</feature>
<accession>A0A438AMF2</accession>
<dbReference type="SUPFAM" id="SSF158442">
    <property type="entry name" value="DsbB-like"/>
    <property type="match status" value="1"/>
</dbReference>